<feature type="non-terminal residue" evidence="2">
    <location>
        <position position="126"/>
    </location>
</feature>
<organism evidence="2 3">
    <name type="scientific">Dothistroma septosporum (strain NZE10 / CBS 128990)</name>
    <name type="common">Red band needle blight fungus</name>
    <name type="synonym">Mycosphaerella pini</name>
    <dbReference type="NCBI Taxonomy" id="675120"/>
    <lineage>
        <taxon>Eukaryota</taxon>
        <taxon>Fungi</taxon>
        <taxon>Dikarya</taxon>
        <taxon>Ascomycota</taxon>
        <taxon>Pezizomycotina</taxon>
        <taxon>Dothideomycetes</taxon>
        <taxon>Dothideomycetidae</taxon>
        <taxon>Mycosphaerellales</taxon>
        <taxon>Mycosphaerellaceae</taxon>
        <taxon>Dothistroma</taxon>
    </lineage>
</organism>
<keyword evidence="3" id="KW-1185">Reference proteome</keyword>
<name>N1PUS8_DOTSN</name>
<reference evidence="3" key="1">
    <citation type="journal article" date="2012" name="PLoS Genet.">
        <title>The genomes of the fungal plant pathogens Cladosporium fulvum and Dothistroma septosporum reveal adaptation to different hosts and lifestyles but also signatures of common ancestry.</title>
        <authorList>
            <person name="de Wit P.J.G.M."/>
            <person name="van der Burgt A."/>
            <person name="Oekmen B."/>
            <person name="Stergiopoulos I."/>
            <person name="Abd-Elsalam K.A."/>
            <person name="Aerts A.L."/>
            <person name="Bahkali A.H."/>
            <person name="Beenen H.G."/>
            <person name="Chettri P."/>
            <person name="Cox M.P."/>
            <person name="Datema E."/>
            <person name="de Vries R.P."/>
            <person name="Dhillon B."/>
            <person name="Ganley A.R."/>
            <person name="Griffiths S.A."/>
            <person name="Guo Y."/>
            <person name="Hamelin R.C."/>
            <person name="Henrissat B."/>
            <person name="Kabir M.S."/>
            <person name="Jashni M.K."/>
            <person name="Kema G."/>
            <person name="Klaubauf S."/>
            <person name="Lapidus A."/>
            <person name="Levasseur A."/>
            <person name="Lindquist E."/>
            <person name="Mehrabi R."/>
            <person name="Ohm R.A."/>
            <person name="Owen T.J."/>
            <person name="Salamov A."/>
            <person name="Schwelm A."/>
            <person name="Schijlen E."/>
            <person name="Sun H."/>
            <person name="van den Burg H.A."/>
            <person name="van Ham R.C.H.J."/>
            <person name="Zhang S."/>
            <person name="Goodwin S.B."/>
            <person name="Grigoriev I.V."/>
            <person name="Collemare J."/>
            <person name="Bradshaw R.E."/>
        </authorList>
    </citation>
    <scope>NUCLEOTIDE SEQUENCE [LARGE SCALE GENOMIC DNA]</scope>
    <source>
        <strain evidence="3">NZE10 / CBS 128990</strain>
    </source>
</reference>
<sequence>MNQQAPQELRTTRENLHSTASPSWQATNMALIASNTPYSPICCTASSLTKLKPARRPSLLGTEPSLQVAIVSAPSKLPQVSAGVAGNLIKVWVLRRPLHSRSSNVWTPMTNSDVSDIKPVYRSRSV</sequence>
<dbReference type="Proteomes" id="UP000016933">
    <property type="component" value="Unassembled WGS sequence"/>
</dbReference>
<evidence type="ECO:0000313" key="2">
    <source>
        <dbReference type="EMBL" id="EME46164.1"/>
    </source>
</evidence>
<dbReference type="AlphaFoldDB" id="N1PUS8"/>
<evidence type="ECO:0000313" key="3">
    <source>
        <dbReference type="Proteomes" id="UP000016933"/>
    </source>
</evidence>
<dbReference type="EMBL" id="KB446537">
    <property type="protein sequence ID" value="EME46164.1"/>
    <property type="molecule type" value="Genomic_DNA"/>
</dbReference>
<proteinExistence type="predicted"/>
<accession>N1PUS8</accession>
<reference evidence="2 3" key="2">
    <citation type="journal article" date="2012" name="PLoS Pathog.">
        <title>Diverse lifestyles and strategies of plant pathogenesis encoded in the genomes of eighteen Dothideomycetes fungi.</title>
        <authorList>
            <person name="Ohm R.A."/>
            <person name="Feau N."/>
            <person name="Henrissat B."/>
            <person name="Schoch C.L."/>
            <person name="Horwitz B.A."/>
            <person name="Barry K.W."/>
            <person name="Condon B.J."/>
            <person name="Copeland A.C."/>
            <person name="Dhillon B."/>
            <person name="Glaser F."/>
            <person name="Hesse C.N."/>
            <person name="Kosti I."/>
            <person name="LaButti K."/>
            <person name="Lindquist E.A."/>
            <person name="Lucas S."/>
            <person name="Salamov A.A."/>
            <person name="Bradshaw R.E."/>
            <person name="Ciuffetti L."/>
            <person name="Hamelin R.C."/>
            <person name="Kema G.H.J."/>
            <person name="Lawrence C."/>
            <person name="Scott J.A."/>
            <person name="Spatafora J.W."/>
            <person name="Turgeon B.G."/>
            <person name="de Wit P.J.G.M."/>
            <person name="Zhong S."/>
            <person name="Goodwin S.B."/>
            <person name="Grigoriev I.V."/>
        </authorList>
    </citation>
    <scope>NUCLEOTIDE SEQUENCE [LARGE SCALE GENOMIC DNA]</scope>
    <source>
        <strain evidence="3">NZE10 / CBS 128990</strain>
    </source>
</reference>
<feature type="region of interest" description="Disordered" evidence="1">
    <location>
        <begin position="1"/>
        <end position="21"/>
    </location>
</feature>
<dbReference type="HOGENOM" id="CLU_1986823_0_0_1"/>
<evidence type="ECO:0000256" key="1">
    <source>
        <dbReference type="SAM" id="MobiDB-lite"/>
    </source>
</evidence>
<gene>
    <name evidence="2" type="ORF">DOTSEDRAFT_70230</name>
</gene>
<protein>
    <submittedName>
        <fullName evidence="2">Uncharacterized protein</fullName>
    </submittedName>
</protein>